<evidence type="ECO:0000313" key="9">
    <source>
        <dbReference type="Proteomes" id="UP000004892"/>
    </source>
</evidence>
<evidence type="ECO:0000256" key="5">
    <source>
        <dbReference type="ARBA" id="ARBA00023136"/>
    </source>
</evidence>
<feature type="transmembrane region" description="Helical" evidence="6">
    <location>
        <begin position="126"/>
        <end position="149"/>
    </location>
</feature>
<comment type="subcellular location">
    <subcellularLocation>
        <location evidence="1">Cell membrane</location>
        <topology evidence="1">Multi-pass membrane protein</topology>
    </subcellularLocation>
</comment>
<sequence>MGKKNMLFHILAAFTIIIWGITLISTKILIFNGLSPAGIMLYRFVIAYAVLWIFYPRLPKVKKWKDEAIFFAAGLFGGTIYFLTENTAVGITNTSNVALIVTTAPLLTAFIANFTLKNEPLKRHTFLGSIIALGGVFLIVFNGNFILQLNPAGDLLSFFSALSWAIYSILIKKISHQYPVLFTTRRVFFYSILTLLPWFCYEPLPLDFSILLQKEVIFNLLFLSLIASSLCFYIWNIIIKNLGAVHTNNYIYFISIVTLFVSWLVLDEKITAYALLGAVLILAGVYLAERKTNKIK</sequence>
<comment type="caution">
    <text evidence="8">The sequence shown here is derived from an EMBL/GenBank/DDBJ whole genome shotgun (WGS) entry which is preliminary data.</text>
</comment>
<keyword evidence="4 6" id="KW-1133">Transmembrane helix</keyword>
<evidence type="ECO:0000256" key="4">
    <source>
        <dbReference type="ARBA" id="ARBA00022989"/>
    </source>
</evidence>
<dbReference type="PANTHER" id="PTHR42920:SF11">
    <property type="entry name" value="INNER MEMBRANE PROTEIN YTFF"/>
    <property type="match status" value="1"/>
</dbReference>
<dbReference type="Proteomes" id="UP000004892">
    <property type="component" value="Unassembled WGS sequence"/>
</dbReference>
<dbReference type="STRING" id="742817.HMPREF9449_01905"/>
<keyword evidence="5 6" id="KW-0472">Membrane</keyword>
<dbReference type="RefSeq" id="WP_009137052.1">
    <property type="nucleotide sequence ID" value="NZ_JH594596.1"/>
</dbReference>
<keyword evidence="3 6" id="KW-0812">Transmembrane</keyword>
<accession>H1DI19</accession>
<dbReference type="HOGENOM" id="CLU_033863_4_1_10"/>
<evidence type="ECO:0000259" key="7">
    <source>
        <dbReference type="Pfam" id="PF00892"/>
    </source>
</evidence>
<gene>
    <name evidence="8" type="ORF">HMPREF9449_01905</name>
</gene>
<dbReference type="GO" id="GO:0005886">
    <property type="term" value="C:plasma membrane"/>
    <property type="evidence" value="ECO:0007669"/>
    <property type="project" value="UniProtKB-SubCell"/>
</dbReference>
<dbReference type="SUPFAM" id="SSF103481">
    <property type="entry name" value="Multidrug resistance efflux transporter EmrE"/>
    <property type="match status" value="2"/>
</dbReference>
<feature type="domain" description="EamA" evidence="7">
    <location>
        <begin position="153"/>
        <end position="287"/>
    </location>
</feature>
<name>H1DI19_9BACT</name>
<feature type="transmembrane region" description="Helical" evidence="6">
    <location>
        <begin position="96"/>
        <end position="114"/>
    </location>
</feature>
<feature type="transmembrane region" description="Helical" evidence="6">
    <location>
        <begin position="250"/>
        <end position="266"/>
    </location>
</feature>
<evidence type="ECO:0000256" key="6">
    <source>
        <dbReference type="SAM" id="Phobius"/>
    </source>
</evidence>
<dbReference type="EMBL" id="ADMC01000024">
    <property type="protein sequence ID" value="EHP46890.1"/>
    <property type="molecule type" value="Genomic_DNA"/>
</dbReference>
<feature type="transmembrane region" description="Helical" evidence="6">
    <location>
        <begin position="216"/>
        <end position="238"/>
    </location>
</feature>
<dbReference type="Pfam" id="PF00892">
    <property type="entry name" value="EamA"/>
    <property type="match status" value="2"/>
</dbReference>
<dbReference type="PANTHER" id="PTHR42920">
    <property type="entry name" value="OS03G0707200 PROTEIN-RELATED"/>
    <property type="match status" value="1"/>
</dbReference>
<dbReference type="InterPro" id="IPR051258">
    <property type="entry name" value="Diverse_Substrate_Transporter"/>
</dbReference>
<dbReference type="PATRIC" id="fig|742817.3.peg.2027"/>
<feature type="transmembrane region" description="Helical" evidence="6">
    <location>
        <begin position="7"/>
        <end position="31"/>
    </location>
</feature>
<evidence type="ECO:0000256" key="3">
    <source>
        <dbReference type="ARBA" id="ARBA00022692"/>
    </source>
</evidence>
<organism evidence="8 9">
    <name type="scientific">Odoribacter laneus YIT 12061</name>
    <dbReference type="NCBI Taxonomy" id="742817"/>
    <lineage>
        <taxon>Bacteria</taxon>
        <taxon>Pseudomonadati</taxon>
        <taxon>Bacteroidota</taxon>
        <taxon>Bacteroidia</taxon>
        <taxon>Bacteroidales</taxon>
        <taxon>Odoribacteraceae</taxon>
        <taxon>Odoribacter</taxon>
    </lineage>
</organism>
<dbReference type="InterPro" id="IPR037185">
    <property type="entry name" value="EmrE-like"/>
</dbReference>
<dbReference type="eggNOG" id="COG0697">
    <property type="taxonomic scope" value="Bacteria"/>
</dbReference>
<feature type="transmembrane region" description="Helical" evidence="6">
    <location>
        <begin position="187"/>
        <end position="204"/>
    </location>
</feature>
<feature type="transmembrane region" description="Helical" evidence="6">
    <location>
        <begin position="272"/>
        <end position="288"/>
    </location>
</feature>
<keyword evidence="9" id="KW-1185">Reference proteome</keyword>
<dbReference type="InterPro" id="IPR000620">
    <property type="entry name" value="EamA_dom"/>
</dbReference>
<feature type="domain" description="EamA" evidence="7">
    <location>
        <begin position="9"/>
        <end position="140"/>
    </location>
</feature>
<evidence type="ECO:0000313" key="8">
    <source>
        <dbReference type="EMBL" id="EHP46890.1"/>
    </source>
</evidence>
<protein>
    <recommendedName>
        <fullName evidence="7">EamA domain-containing protein</fullName>
    </recommendedName>
</protein>
<reference evidence="8 9" key="1">
    <citation type="submission" date="2012-01" db="EMBL/GenBank/DDBJ databases">
        <title>The Genome Sequence of Odoribacter laneus YIT 12061.</title>
        <authorList>
            <consortium name="The Broad Institute Genome Sequencing Platform"/>
            <person name="Earl A."/>
            <person name="Ward D."/>
            <person name="Feldgarden M."/>
            <person name="Gevers D."/>
            <person name="Morotomi M."/>
            <person name="Young S.K."/>
            <person name="Zeng Q."/>
            <person name="Gargeya S."/>
            <person name="Fitzgerald M."/>
            <person name="Haas B."/>
            <person name="Abouelleil A."/>
            <person name="Alvarado L."/>
            <person name="Arachchi H.M."/>
            <person name="Berlin A."/>
            <person name="Chapman S.B."/>
            <person name="Gearin G."/>
            <person name="Goldberg J."/>
            <person name="Griggs A."/>
            <person name="Gujja S."/>
            <person name="Hansen M."/>
            <person name="Heiman D."/>
            <person name="Howarth C."/>
            <person name="Larimer J."/>
            <person name="Lui A."/>
            <person name="MacDonald P.J.P."/>
            <person name="McCowen C."/>
            <person name="Montmayeur A."/>
            <person name="Murphy C."/>
            <person name="Neiman D."/>
            <person name="Pearson M."/>
            <person name="Priest M."/>
            <person name="Roberts A."/>
            <person name="Saif S."/>
            <person name="Shea T."/>
            <person name="Sisk P."/>
            <person name="Stolte C."/>
            <person name="Sykes S."/>
            <person name="Wortman J."/>
            <person name="Nusbaum C."/>
            <person name="Birren B."/>
        </authorList>
    </citation>
    <scope>NUCLEOTIDE SEQUENCE [LARGE SCALE GENOMIC DNA]</scope>
    <source>
        <strain evidence="8 9">YIT 12061</strain>
    </source>
</reference>
<feature type="transmembrane region" description="Helical" evidence="6">
    <location>
        <begin position="67"/>
        <end position="84"/>
    </location>
</feature>
<feature type="transmembrane region" description="Helical" evidence="6">
    <location>
        <begin position="155"/>
        <end position="175"/>
    </location>
</feature>
<evidence type="ECO:0000256" key="2">
    <source>
        <dbReference type="ARBA" id="ARBA00022475"/>
    </source>
</evidence>
<proteinExistence type="predicted"/>
<evidence type="ECO:0000256" key="1">
    <source>
        <dbReference type="ARBA" id="ARBA00004651"/>
    </source>
</evidence>
<dbReference type="GeneID" id="98069462"/>
<keyword evidence="2" id="KW-1003">Cell membrane</keyword>
<feature type="transmembrane region" description="Helical" evidence="6">
    <location>
        <begin position="37"/>
        <end position="55"/>
    </location>
</feature>
<dbReference type="AlphaFoldDB" id="H1DI19"/>